<organism evidence="4">
    <name type="scientific">Fagus sylvatica</name>
    <name type="common">Beechnut</name>
    <dbReference type="NCBI Taxonomy" id="28930"/>
    <lineage>
        <taxon>Eukaryota</taxon>
        <taxon>Viridiplantae</taxon>
        <taxon>Streptophyta</taxon>
        <taxon>Embryophyta</taxon>
        <taxon>Tracheophyta</taxon>
        <taxon>Spermatophyta</taxon>
        <taxon>Magnoliopsida</taxon>
        <taxon>eudicotyledons</taxon>
        <taxon>Gunneridae</taxon>
        <taxon>Pentapetalae</taxon>
        <taxon>rosids</taxon>
        <taxon>fabids</taxon>
        <taxon>Fagales</taxon>
        <taxon>Fagaceae</taxon>
        <taxon>Fagus</taxon>
    </lineage>
</organism>
<keyword evidence="3" id="KW-1133">Transmembrane helix</keyword>
<reference evidence="4" key="1">
    <citation type="submission" date="2018-02" db="EMBL/GenBank/DDBJ databases">
        <authorList>
            <person name="Cohen D.B."/>
            <person name="Kent A.D."/>
        </authorList>
    </citation>
    <scope>NUCLEOTIDE SEQUENCE</scope>
</reference>
<evidence type="ECO:0000256" key="1">
    <source>
        <dbReference type="SAM" id="Coils"/>
    </source>
</evidence>
<feature type="transmembrane region" description="Helical" evidence="3">
    <location>
        <begin position="224"/>
        <end position="243"/>
    </location>
</feature>
<dbReference type="PANTHER" id="PTHR33476:SF31">
    <property type="match status" value="1"/>
</dbReference>
<gene>
    <name evidence="4" type="ORF">FSB_LOCUS6358</name>
</gene>
<keyword evidence="3" id="KW-0812">Transmembrane</keyword>
<feature type="coiled-coil region" evidence="1">
    <location>
        <begin position="316"/>
        <end position="347"/>
    </location>
</feature>
<evidence type="ECO:0000256" key="3">
    <source>
        <dbReference type="SAM" id="Phobius"/>
    </source>
</evidence>
<feature type="compositionally biased region" description="Basic and acidic residues" evidence="2">
    <location>
        <begin position="561"/>
        <end position="581"/>
    </location>
</feature>
<name>A0A2N9EHR1_FAGSY</name>
<dbReference type="GO" id="GO:0008356">
    <property type="term" value="P:asymmetric cell division"/>
    <property type="evidence" value="ECO:0007669"/>
    <property type="project" value="InterPro"/>
</dbReference>
<proteinExistence type="predicted"/>
<feature type="region of interest" description="Disordered" evidence="2">
    <location>
        <begin position="556"/>
        <end position="586"/>
    </location>
</feature>
<evidence type="ECO:0000313" key="4">
    <source>
        <dbReference type="EMBL" id="SPC78476.1"/>
    </source>
</evidence>
<keyword evidence="1" id="KW-0175">Coiled coil</keyword>
<protein>
    <submittedName>
        <fullName evidence="4">Uncharacterized protein</fullName>
    </submittedName>
</protein>
<feature type="coiled-coil region" evidence="1">
    <location>
        <begin position="416"/>
        <end position="443"/>
    </location>
</feature>
<dbReference type="AlphaFoldDB" id="A0A2N9EHR1"/>
<feature type="region of interest" description="Disordered" evidence="2">
    <location>
        <begin position="158"/>
        <end position="177"/>
    </location>
</feature>
<sequence>MNLLVAAAATAAGYIAEFWQNLFPKEQEASLQATAEASISGFQGTKNEYTNEFGELFSGFSVHEVGVFGGSSSSRSRQLRSKSCGHFVKSVNSSESCVAAQLYRERARMEEYVYNSIQSITTLAIRPFFMTDGSQVIRDSSSFKEDMQIESTMKQSVGKAQQSRKLSSGRTRVSSGGGALHSQGCDLFFGFDELAFMQFVVWSADLLYWFCTGLQAHAAYSSNGMLLFFLLGINIGIMSTIVANKTKLDKLNAVLKQAKNLVQDLHEELEKNDLFIVKELSNEGFESRGANGISFLNHKPNASLTEYDERDSDYQKAEHSEAISQIEAEVEAELERLELNMKKSSLERISNYIELDPNFVVDVVQEDLPPLKVPRLTAGLSESDSDVNGIQTDYTHRANCGVSPKELSIRLHEVIHSRLEARIMELETALEDTQMRLHAMDSEHMISLNNLYVEKKSSSTQESPTFMDEGYDMNGHFIINLSGEALDTYSEAYKEISMITLTDEEAPPETTHNSDCTEKELNPFDKNLFKGQIGDCTGNGSSSQYDIIEERLSSSLNPNDVRTKEEKVSRSCESDYTGKSEDVDEDDDEMGKLLIKRIVEKTRQGSSVVLNAQRMLYSMDKQ</sequence>
<keyword evidence="3" id="KW-0472">Membrane</keyword>
<dbReference type="InterPro" id="IPR040348">
    <property type="entry name" value="POLAR-like"/>
</dbReference>
<dbReference type="EMBL" id="OIVN01000335">
    <property type="protein sequence ID" value="SPC78476.1"/>
    <property type="molecule type" value="Genomic_DNA"/>
</dbReference>
<accession>A0A2N9EHR1</accession>
<dbReference type="PANTHER" id="PTHR33476">
    <property type="entry name" value="EMB|CAB62613.1"/>
    <property type="match status" value="1"/>
</dbReference>
<evidence type="ECO:0000256" key="2">
    <source>
        <dbReference type="SAM" id="MobiDB-lite"/>
    </source>
</evidence>